<sequence>MREKVSPQATDEGLKVRLAAHGPDRCDPSSDLLRRPPSPARGEGSFR</sequence>
<proteinExistence type="predicted"/>
<comment type="caution">
    <text evidence="2">The sequence shown here is derived from an EMBL/GenBank/DDBJ whole genome shotgun (WGS) entry which is preliminary data.</text>
</comment>
<accession>A0A6G4QU04</accession>
<reference evidence="2" key="1">
    <citation type="submission" date="2020-02" db="EMBL/GenBank/DDBJ databases">
        <authorList>
            <person name="Gao J."/>
            <person name="Sun J."/>
        </authorList>
    </citation>
    <scope>NUCLEOTIDE SEQUENCE</scope>
    <source>
        <strain evidence="2">602-2</strain>
    </source>
</reference>
<organism evidence="2">
    <name type="scientific">Caulobacter sp. 602-2</name>
    <dbReference type="NCBI Taxonomy" id="2710887"/>
    <lineage>
        <taxon>Bacteria</taxon>
        <taxon>Pseudomonadati</taxon>
        <taxon>Pseudomonadota</taxon>
        <taxon>Alphaproteobacteria</taxon>
        <taxon>Caulobacterales</taxon>
        <taxon>Caulobacteraceae</taxon>
        <taxon>Caulobacter</taxon>
    </lineage>
</organism>
<dbReference type="RefSeq" id="WP_165256654.1">
    <property type="nucleotide sequence ID" value="NZ_JAAKGT010000002.1"/>
</dbReference>
<protein>
    <submittedName>
        <fullName evidence="2">Uncharacterized protein</fullName>
    </submittedName>
</protein>
<dbReference type="AlphaFoldDB" id="A0A6G4QU04"/>
<feature type="compositionally biased region" description="Basic and acidic residues" evidence="1">
    <location>
        <begin position="22"/>
        <end position="34"/>
    </location>
</feature>
<feature type="region of interest" description="Disordered" evidence="1">
    <location>
        <begin position="1"/>
        <end position="47"/>
    </location>
</feature>
<evidence type="ECO:0000313" key="2">
    <source>
        <dbReference type="EMBL" id="NGM48919.1"/>
    </source>
</evidence>
<dbReference type="EMBL" id="JAAKGT010000002">
    <property type="protein sequence ID" value="NGM48919.1"/>
    <property type="molecule type" value="Genomic_DNA"/>
</dbReference>
<evidence type="ECO:0000256" key="1">
    <source>
        <dbReference type="SAM" id="MobiDB-lite"/>
    </source>
</evidence>
<gene>
    <name evidence="2" type="ORF">G5B46_04805</name>
</gene>
<name>A0A6G4QU04_9CAUL</name>